<dbReference type="Proteomes" id="UP000308671">
    <property type="component" value="Unassembled WGS sequence"/>
</dbReference>
<evidence type="ECO:0000313" key="1">
    <source>
        <dbReference type="EMBL" id="THV54373.1"/>
    </source>
</evidence>
<comment type="caution">
    <text evidence="1">The sequence shown here is derived from an EMBL/GenBank/DDBJ whole genome shotgun (WGS) entry which is preliminary data.</text>
</comment>
<keyword evidence="2" id="KW-1185">Reference proteome</keyword>
<accession>A0A4S8R8I9</accession>
<organism evidence="1 2">
    <name type="scientific">Botrytis galanthina</name>
    <dbReference type="NCBI Taxonomy" id="278940"/>
    <lineage>
        <taxon>Eukaryota</taxon>
        <taxon>Fungi</taxon>
        <taxon>Dikarya</taxon>
        <taxon>Ascomycota</taxon>
        <taxon>Pezizomycotina</taxon>
        <taxon>Leotiomycetes</taxon>
        <taxon>Helotiales</taxon>
        <taxon>Sclerotiniaceae</taxon>
        <taxon>Botrytis</taxon>
    </lineage>
</organism>
<protein>
    <submittedName>
        <fullName evidence="1">Uncharacterized protein</fullName>
    </submittedName>
</protein>
<name>A0A4S8R8I9_9HELO</name>
<dbReference type="EMBL" id="PQXL01000028">
    <property type="protein sequence ID" value="THV54373.1"/>
    <property type="molecule type" value="Genomic_DNA"/>
</dbReference>
<dbReference type="OrthoDB" id="5421601at2759"/>
<gene>
    <name evidence="1" type="ORF">BGAL_0028g00290</name>
</gene>
<reference evidence="1 2" key="1">
    <citation type="submission" date="2017-12" db="EMBL/GenBank/DDBJ databases">
        <title>Comparative genomics of Botrytis spp.</title>
        <authorList>
            <person name="Valero-Jimenez C.A."/>
            <person name="Tapia P."/>
            <person name="Veloso J."/>
            <person name="Silva-Moreno E."/>
            <person name="Staats M."/>
            <person name="Valdes J.H."/>
            <person name="Van Kan J.A.L."/>
        </authorList>
    </citation>
    <scope>NUCLEOTIDE SEQUENCE [LARGE SCALE GENOMIC DNA]</scope>
    <source>
        <strain evidence="1 2">MUCL435</strain>
    </source>
</reference>
<sequence>MHLSQLYYGYSDDCSDRGFGDRKSGGVKVRGRNGTAIKIAWDVRVRIAVEPVVARYIRNVDFSTYNF</sequence>
<evidence type="ECO:0000313" key="2">
    <source>
        <dbReference type="Proteomes" id="UP000308671"/>
    </source>
</evidence>
<proteinExistence type="predicted"/>
<dbReference type="AlphaFoldDB" id="A0A4S8R8I9"/>